<evidence type="ECO:0000256" key="2">
    <source>
        <dbReference type="ARBA" id="ARBA00022448"/>
    </source>
</evidence>
<accession>A0A8J1T5C7</accession>
<dbReference type="PROSITE" id="PS51013">
    <property type="entry name" value="PANNEXIN"/>
    <property type="match status" value="1"/>
</dbReference>
<comment type="function">
    <text evidence="9">Structural component of the gap junctions.</text>
</comment>
<dbReference type="Pfam" id="PF00876">
    <property type="entry name" value="Innexin"/>
    <property type="match status" value="1"/>
</dbReference>
<sequence length="420" mass="49263">MDKLVGLFSSVGRIELRQDQDAVDRFNYRYTVVILSIFTLIVTTSHYVGDPITCWTPAHFTGQMVHYTDDWCWIKGTYYHPMKEHIPRVGEPREFDVNYYQWIPLFLMVQALLFYSPSVVWHTFNSRTGIDINKVITAASTLGEVVLEKRETTLKHLVRYIDNYLDKHRDRTAEASRIVRLQRFLAEKCCMICVGKRTGSFIWVLYMLVKILYIGNVIGQLLAINSFIGMKHHLYGLGIFLNLASGKDWEESPVFPRITLCSFYMRTLGGNNHRHTLQCVLPVNLFNEKIYIFLWFWYIFVLILTSLNFFSWIFKSIHGVRTKFFKKNLVWMERLSARGNTMADKKLYHKFVDKYLCADGYLIMRLVALNTSEFVMSEIIAALWDNFKKRQPASYEHGLLENGGYNDFKKSSEKDELKDI</sequence>
<keyword evidence="7 9" id="KW-0472">Membrane</keyword>
<protein>
    <recommendedName>
        <fullName evidence="9">Innexin</fullName>
    </recommendedName>
</protein>
<dbReference type="AlphaFoldDB" id="A0A8J1T5C7"/>
<evidence type="ECO:0000256" key="8">
    <source>
        <dbReference type="ARBA" id="ARBA00023303"/>
    </source>
</evidence>
<dbReference type="GO" id="GO:0005921">
    <property type="term" value="C:gap junction"/>
    <property type="evidence" value="ECO:0007669"/>
    <property type="project" value="UniProtKB-UniRule"/>
</dbReference>
<keyword evidence="6 9" id="KW-0406">Ion transport</keyword>
<reference evidence="10" key="1">
    <citation type="submission" date="2022-03" db="EMBL/GenBank/DDBJ databases">
        <authorList>
            <person name="Martin C."/>
        </authorList>
    </citation>
    <scope>NUCLEOTIDE SEQUENCE</scope>
</reference>
<comment type="subcellular location">
    <subcellularLocation>
        <location evidence="1 9">Cell membrane</location>
        <topology evidence="1 9">Multi-pass membrane protein</topology>
    </subcellularLocation>
</comment>
<dbReference type="GO" id="GO:0034220">
    <property type="term" value="P:monoatomic ion transmembrane transport"/>
    <property type="evidence" value="ECO:0007669"/>
    <property type="project" value="UniProtKB-KW"/>
</dbReference>
<dbReference type="EMBL" id="CAIIXF020000005">
    <property type="protein sequence ID" value="CAH1784827.1"/>
    <property type="molecule type" value="Genomic_DNA"/>
</dbReference>
<keyword evidence="8 9" id="KW-0407">Ion channel</keyword>
<evidence type="ECO:0000256" key="6">
    <source>
        <dbReference type="ARBA" id="ARBA00023065"/>
    </source>
</evidence>
<keyword evidence="3" id="KW-1003">Cell membrane</keyword>
<evidence type="ECO:0000256" key="1">
    <source>
        <dbReference type="ARBA" id="ARBA00004651"/>
    </source>
</evidence>
<dbReference type="InterPro" id="IPR000990">
    <property type="entry name" value="Innexin"/>
</dbReference>
<feature type="transmembrane region" description="Helical" evidence="9">
    <location>
        <begin position="27"/>
        <end position="48"/>
    </location>
</feature>
<dbReference type="PANTHER" id="PTHR11893">
    <property type="entry name" value="INNEXIN"/>
    <property type="match status" value="1"/>
</dbReference>
<feature type="transmembrane region" description="Helical" evidence="9">
    <location>
        <begin position="102"/>
        <end position="124"/>
    </location>
</feature>
<dbReference type="Proteomes" id="UP000749559">
    <property type="component" value="Unassembled WGS sequence"/>
</dbReference>
<dbReference type="PANTHER" id="PTHR11893:SF36">
    <property type="entry name" value="INNEXIN-5"/>
    <property type="match status" value="1"/>
</dbReference>
<evidence type="ECO:0000313" key="11">
    <source>
        <dbReference type="Proteomes" id="UP000749559"/>
    </source>
</evidence>
<evidence type="ECO:0000256" key="9">
    <source>
        <dbReference type="RuleBase" id="RU010713"/>
    </source>
</evidence>
<dbReference type="PRINTS" id="PR01262">
    <property type="entry name" value="INNEXIN"/>
</dbReference>
<comment type="caution">
    <text evidence="10">The sequence shown here is derived from an EMBL/GenBank/DDBJ whole genome shotgun (WGS) entry which is preliminary data.</text>
</comment>
<evidence type="ECO:0000256" key="4">
    <source>
        <dbReference type="ARBA" id="ARBA00022692"/>
    </source>
</evidence>
<keyword evidence="5 9" id="KW-1133">Transmembrane helix</keyword>
<evidence type="ECO:0000256" key="5">
    <source>
        <dbReference type="ARBA" id="ARBA00022989"/>
    </source>
</evidence>
<keyword evidence="11" id="KW-1185">Reference proteome</keyword>
<gene>
    <name evidence="9" type="primary">inx</name>
    <name evidence="10" type="ORF">OFUS_LOCUS10959</name>
</gene>
<evidence type="ECO:0000313" key="10">
    <source>
        <dbReference type="EMBL" id="CAH1784827.1"/>
    </source>
</evidence>
<evidence type="ECO:0000256" key="7">
    <source>
        <dbReference type="ARBA" id="ARBA00023136"/>
    </source>
</evidence>
<feature type="transmembrane region" description="Helical" evidence="9">
    <location>
        <begin position="290"/>
        <end position="314"/>
    </location>
</feature>
<comment type="similarity">
    <text evidence="9">Belongs to the pannexin family.</text>
</comment>
<evidence type="ECO:0000256" key="3">
    <source>
        <dbReference type="ARBA" id="ARBA00022475"/>
    </source>
</evidence>
<keyword evidence="4 9" id="KW-0812">Transmembrane</keyword>
<dbReference type="GO" id="GO:0005886">
    <property type="term" value="C:plasma membrane"/>
    <property type="evidence" value="ECO:0007669"/>
    <property type="project" value="UniProtKB-SubCell"/>
</dbReference>
<dbReference type="OrthoDB" id="5867527at2759"/>
<proteinExistence type="inferred from homology"/>
<organism evidence="10 11">
    <name type="scientific">Owenia fusiformis</name>
    <name type="common">Polychaete worm</name>
    <dbReference type="NCBI Taxonomy" id="6347"/>
    <lineage>
        <taxon>Eukaryota</taxon>
        <taxon>Metazoa</taxon>
        <taxon>Spiralia</taxon>
        <taxon>Lophotrochozoa</taxon>
        <taxon>Annelida</taxon>
        <taxon>Polychaeta</taxon>
        <taxon>Sedentaria</taxon>
        <taxon>Canalipalpata</taxon>
        <taxon>Sabellida</taxon>
        <taxon>Oweniida</taxon>
        <taxon>Oweniidae</taxon>
        <taxon>Owenia</taxon>
    </lineage>
</organism>
<keyword evidence="2 9" id="KW-0813">Transport</keyword>
<feature type="transmembrane region" description="Helical" evidence="9">
    <location>
        <begin position="201"/>
        <end position="228"/>
    </location>
</feature>
<name>A0A8J1T5C7_OWEFU</name>